<organism evidence="1 2">
    <name type="scientific">Truncatella angustata</name>
    <dbReference type="NCBI Taxonomy" id="152316"/>
    <lineage>
        <taxon>Eukaryota</taxon>
        <taxon>Fungi</taxon>
        <taxon>Dikarya</taxon>
        <taxon>Ascomycota</taxon>
        <taxon>Pezizomycotina</taxon>
        <taxon>Sordariomycetes</taxon>
        <taxon>Xylariomycetidae</taxon>
        <taxon>Amphisphaeriales</taxon>
        <taxon>Sporocadaceae</taxon>
        <taxon>Truncatella</taxon>
    </lineage>
</organism>
<sequence>MLLLHLLPCWRAAGTTWPEYATKRVLDIYIHPAALVADAKTEWGSVAHRGDTPIRWRKHSPELEEHALTFVTSSRGC</sequence>
<evidence type="ECO:0000313" key="2">
    <source>
        <dbReference type="Proteomes" id="UP000758603"/>
    </source>
</evidence>
<keyword evidence="2" id="KW-1185">Reference proteome</keyword>
<proteinExistence type="predicted"/>
<name>A0A9P8RHM2_9PEZI</name>
<reference evidence="1" key="1">
    <citation type="journal article" date="2021" name="Nat. Commun.">
        <title>Genetic determinants of endophytism in the Arabidopsis root mycobiome.</title>
        <authorList>
            <person name="Mesny F."/>
            <person name="Miyauchi S."/>
            <person name="Thiergart T."/>
            <person name="Pickel B."/>
            <person name="Atanasova L."/>
            <person name="Karlsson M."/>
            <person name="Huettel B."/>
            <person name="Barry K.W."/>
            <person name="Haridas S."/>
            <person name="Chen C."/>
            <person name="Bauer D."/>
            <person name="Andreopoulos W."/>
            <person name="Pangilinan J."/>
            <person name="LaButti K."/>
            <person name="Riley R."/>
            <person name="Lipzen A."/>
            <person name="Clum A."/>
            <person name="Drula E."/>
            <person name="Henrissat B."/>
            <person name="Kohler A."/>
            <person name="Grigoriev I.V."/>
            <person name="Martin F.M."/>
            <person name="Hacquard S."/>
        </authorList>
    </citation>
    <scope>NUCLEOTIDE SEQUENCE</scope>
    <source>
        <strain evidence="1">MPI-SDFR-AT-0073</strain>
    </source>
</reference>
<accession>A0A9P8RHM2</accession>
<dbReference type="GeneID" id="70138458"/>
<protein>
    <submittedName>
        <fullName evidence="1">Uncharacterized protein</fullName>
    </submittedName>
</protein>
<dbReference type="RefSeq" id="XP_045952693.1">
    <property type="nucleotide sequence ID" value="XM_046109567.1"/>
</dbReference>
<comment type="caution">
    <text evidence="1">The sequence shown here is derived from an EMBL/GenBank/DDBJ whole genome shotgun (WGS) entry which is preliminary data.</text>
</comment>
<dbReference type="AlphaFoldDB" id="A0A9P8RHM2"/>
<gene>
    <name evidence="1" type="ORF">BKA67DRAFT_95958</name>
</gene>
<evidence type="ECO:0000313" key="1">
    <source>
        <dbReference type="EMBL" id="KAH6646179.1"/>
    </source>
</evidence>
<dbReference type="Proteomes" id="UP000758603">
    <property type="component" value="Unassembled WGS sequence"/>
</dbReference>
<dbReference type="EMBL" id="JAGPXC010000010">
    <property type="protein sequence ID" value="KAH6646179.1"/>
    <property type="molecule type" value="Genomic_DNA"/>
</dbReference>